<dbReference type="Pfam" id="PF00795">
    <property type="entry name" value="CN_hydrolase"/>
    <property type="match status" value="1"/>
</dbReference>
<evidence type="ECO:0000313" key="3">
    <source>
        <dbReference type="EMBL" id="VAW18019.1"/>
    </source>
</evidence>
<keyword evidence="1" id="KW-0378">Hydrolase</keyword>
<dbReference type="GO" id="GO:0016811">
    <property type="term" value="F:hydrolase activity, acting on carbon-nitrogen (but not peptide) bonds, in linear amides"/>
    <property type="evidence" value="ECO:0007669"/>
    <property type="project" value="TreeGrafter"/>
</dbReference>
<feature type="domain" description="CN hydrolase" evidence="2">
    <location>
        <begin position="1"/>
        <end position="92"/>
    </location>
</feature>
<dbReference type="Gene3D" id="3.60.110.10">
    <property type="entry name" value="Carbon-nitrogen hydrolase"/>
    <property type="match status" value="1"/>
</dbReference>
<organism evidence="3">
    <name type="scientific">hydrothermal vent metagenome</name>
    <dbReference type="NCBI Taxonomy" id="652676"/>
    <lineage>
        <taxon>unclassified sequences</taxon>
        <taxon>metagenomes</taxon>
        <taxon>ecological metagenomes</taxon>
    </lineage>
</organism>
<dbReference type="AlphaFoldDB" id="A0A3B0U0T9"/>
<dbReference type="PROSITE" id="PS50263">
    <property type="entry name" value="CN_HYDROLASE"/>
    <property type="match status" value="1"/>
</dbReference>
<reference evidence="3" key="1">
    <citation type="submission" date="2018-06" db="EMBL/GenBank/DDBJ databases">
        <authorList>
            <person name="Zhirakovskaya E."/>
        </authorList>
    </citation>
    <scope>NUCLEOTIDE SEQUENCE</scope>
</reference>
<dbReference type="PANTHER" id="PTHR43674:SF16">
    <property type="entry name" value="CARBON-NITROGEN FAMILY, PUTATIVE (AFU_ORTHOLOGUE AFUA_5G02350)-RELATED"/>
    <property type="match status" value="1"/>
</dbReference>
<dbReference type="PANTHER" id="PTHR43674">
    <property type="entry name" value="NITRILASE C965.09-RELATED"/>
    <property type="match status" value="1"/>
</dbReference>
<protein>
    <recommendedName>
        <fullName evidence="2">CN hydrolase domain-containing protein</fullName>
    </recommendedName>
</protein>
<dbReference type="InterPro" id="IPR003010">
    <property type="entry name" value="C-N_Hydrolase"/>
</dbReference>
<dbReference type="InterPro" id="IPR036526">
    <property type="entry name" value="C-N_Hydrolase_sf"/>
</dbReference>
<dbReference type="InterPro" id="IPR050345">
    <property type="entry name" value="Aliph_Amidase/BUP"/>
</dbReference>
<dbReference type="EMBL" id="UOEP01000080">
    <property type="protein sequence ID" value="VAW18019.1"/>
    <property type="molecule type" value="Genomic_DNA"/>
</dbReference>
<dbReference type="SUPFAM" id="SSF56317">
    <property type="entry name" value="Carbon-nitrogen hydrolase"/>
    <property type="match status" value="1"/>
</dbReference>
<sequence length="92" mass="10111">MDTQPSIAILIDRKGQIVGKYHKTHLTVREQFIKSISPGNEYPVFRTDFGKVGLMVCYDNHFPEVARILAVKGAELIAYPSMGDGCESPGGV</sequence>
<gene>
    <name evidence="3" type="ORF">MNBD_BACTEROID01-2122</name>
</gene>
<evidence type="ECO:0000259" key="2">
    <source>
        <dbReference type="PROSITE" id="PS50263"/>
    </source>
</evidence>
<accession>A0A3B0U0T9</accession>
<proteinExistence type="predicted"/>
<evidence type="ECO:0000256" key="1">
    <source>
        <dbReference type="ARBA" id="ARBA00022801"/>
    </source>
</evidence>
<name>A0A3B0U0T9_9ZZZZ</name>
<dbReference type="CDD" id="cd07197">
    <property type="entry name" value="nitrilase"/>
    <property type="match status" value="1"/>
</dbReference>